<dbReference type="Pfam" id="PF05193">
    <property type="entry name" value="Peptidase_M16_C"/>
    <property type="match status" value="1"/>
</dbReference>
<feature type="domain" description="Peptidase M16 C-terminal" evidence="9">
    <location>
        <begin position="223"/>
        <end position="399"/>
    </location>
</feature>
<dbReference type="Gene3D" id="3.30.830.10">
    <property type="entry name" value="Metalloenzyme, LuxS/M16 peptidase-like"/>
    <property type="match status" value="2"/>
</dbReference>
<evidence type="ECO:0000313" key="10">
    <source>
        <dbReference type="EMBL" id="AYM54418.1"/>
    </source>
</evidence>
<evidence type="ECO:0000259" key="9">
    <source>
        <dbReference type="Pfam" id="PF05193"/>
    </source>
</evidence>
<protein>
    <submittedName>
        <fullName evidence="10">Peptidase M16-like protein</fullName>
    </submittedName>
</protein>
<evidence type="ECO:0000256" key="2">
    <source>
        <dbReference type="ARBA" id="ARBA00022670"/>
    </source>
</evidence>
<dbReference type="GO" id="GO:0006508">
    <property type="term" value="P:proteolysis"/>
    <property type="evidence" value="ECO:0007669"/>
    <property type="project" value="UniProtKB-KW"/>
</dbReference>
<evidence type="ECO:0000256" key="5">
    <source>
        <dbReference type="ARBA" id="ARBA00023049"/>
    </source>
</evidence>
<feature type="compositionally biased region" description="Low complexity" evidence="6">
    <location>
        <begin position="473"/>
        <end position="488"/>
    </location>
</feature>
<sequence>MKSGRLARRGVQRGITALGAAAALALVAAATSSHGVAIAAPAETAATSTKVDIPFTRYKLPNGLTVILHEDHALPLVAVNLMFKVGSRFEEPKRTGFAHLFEHLMFMGTARAPTKAFDAWMEAEGGWNNAWTSADRTDYFDIGPSHALPLLLWLEADRLSSLGKEMSQQKLDAQREVVRNERRQTSENRPYGKVELRLPELLYPEGHPYHHPVIGSHEDLQAATVQDVVSFFDRYYVPSNVSLVIAGDFEPATTRGLVEKYFGWIPPGSPPTPPAATPPKLASVVRETIPDDVQLPKVVMAWHSPAQFAPGDAELDLASVILEQGKASRLYKALVYDRPLAQEVSAAQRSQDLGSYFEIEAIAQPGVTLEKLEAAIDAEVKKIAAAPVTPEELARAKNQFETAFVSRLQSVAERASTLNNYETTKGDPGWAEKDLQRYRGVTAASLQATAKSVFDPNARVIVRVVPKEEQDAKGAAGKKAAPPKGGAK</sequence>
<keyword evidence="2" id="KW-0645">Protease</keyword>
<dbReference type="AlphaFoldDB" id="A0A3S7V071"/>
<evidence type="ECO:0000259" key="8">
    <source>
        <dbReference type="Pfam" id="PF00675"/>
    </source>
</evidence>
<feature type="domain" description="Peptidase M16 N-terminal" evidence="8">
    <location>
        <begin position="66"/>
        <end position="189"/>
    </location>
</feature>
<dbReference type="PANTHER" id="PTHR43690:SF17">
    <property type="entry name" value="PROTEIN YHJJ"/>
    <property type="match status" value="1"/>
</dbReference>
<keyword evidence="3" id="KW-0378">Hydrolase</keyword>
<dbReference type="Pfam" id="PF00675">
    <property type="entry name" value="Peptidase_M16"/>
    <property type="match status" value="1"/>
</dbReference>
<dbReference type="EMBL" id="MH908922">
    <property type="protein sequence ID" value="AYM54418.1"/>
    <property type="molecule type" value="Genomic_DNA"/>
</dbReference>
<reference evidence="10" key="1">
    <citation type="journal article" date="2018" name="J. Ind. Microbiol. Biotechnol.">
        <title>Genome mining reveals uncommon alkylpyrones as type III PKS products from myxobacteria.</title>
        <authorList>
            <person name="Hug J.J."/>
            <person name="Panter F."/>
            <person name="Krug D."/>
            <person name="Muller R."/>
        </authorList>
    </citation>
    <scope>NUCLEOTIDE SEQUENCE</scope>
    <source>
        <strain evidence="10">MSr9315</strain>
    </source>
</reference>
<feature type="region of interest" description="Disordered" evidence="6">
    <location>
        <begin position="465"/>
        <end position="488"/>
    </location>
</feature>
<dbReference type="GO" id="GO:0008237">
    <property type="term" value="F:metallopeptidase activity"/>
    <property type="evidence" value="ECO:0007669"/>
    <property type="project" value="UniProtKB-KW"/>
</dbReference>
<evidence type="ECO:0000256" key="4">
    <source>
        <dbReference type="ARBA" id="ARBA00022833"/>
    </source>
</evidence>
<accession>A0A3S7V071</accession>
<dbReference type="InterPro" id="IPR011765">
    <property type="entry name" value="Pept_M16_N"/>
</dbReference>
<evidence type="ECO:0000256" key="7">
    <source>
        <dbReference type="SAM" id="SignalP"/>
    </source>
</evidence>
<dbReference type="PANTHER" id="PTHR43690">
    <property type="entry name" value="NARDILYSIN"/>
    <property type="match status" value="1"/>
</dbReference>
<feature type="signal peptide" evidence="7">
    <location>
        <begin position="1"/>
        <end position="39"/>
    </location>
</feature>
<dbReference type="GO" id="GO:0046872">
    <property type="term" value="F:metal ion binding"/>
    <property type="evidence" value="ECO:0007669"/>
    <property type="project" value="InterPro"/>
</dbReference>
<name>A0A3S7V071_9BACT</name>
<feature type="chain" id="PRO_5019487887" evidence="7">
    <location>
        <begin position="40"/>
        <end position="488"/>
    </location>
</feature>
<proteinExistence type="inferred from homology"/>
<dbReference type="SUPFAM" id="SSF63411">
    <property type="entry name" value="LuxS/MPP-like metallohydrolase"/>
    <property type="match status" value="2"/>
</dbReference>
<evidence type="ECO:0000256" key="3">
    <source>
        <dbReference type="ARBA" id="ARBA00022801"/>
    </source>
</evidence>
<evidence type="ECO:0000256" key="1">
    <source>
        <dbReference type="ARBA" id="ARBA00007261"/>
    </source>
</evidence>
<keyword evidence="4" id="KW-0862">Zinc</keyword>
<dbReference type="InterPro" id="IPR007863">
    <property type="entry name" value="Peptidase_M16_C"/>
</dbReference>
<dbReference type="InterPro" id="IPR050626">
    <property type="entry name" value="Peptidase_M16"/>
</dbReference>
<dbReference type="InterPro" id="IPR011249">
    <property type="entry name" value="Metalloenz_LuxS/M16"/>
</dbReference>
<comment type="similarity">
    <text evidence="1">Belongs to the peptidase M16 family.</text>
</comment>
<keyword evidence="5" id="KW-0482">Metalloprotease</keyword>
<keyword evidence="7" id="KW-0732">Signal</keyword>
<organism evidence="10">
    <name type="scientific">Phaselicystis flava</name>
    <dbReference type="NCBI Taxonomy" id="525924"/>
    <lineage>
        <taxon>Bacteria</taxon>
        <taxon>Pseudomonadati</taxon>
        <taxon>Myxococcota</taxon>
        <taxon>Polyangia</taxon>
        <taxon>Polyangiales</taxon>
        <taxon>Phaselicystidaceae</taxon>
        <taxon>Phaselicystis</taxon>
    </lineage>
</organism>
<evidence type="ECO:0000256" key="6">
    <source>
        <dbReference type="SAM" id="MobiDB-lite"/>
    </source>
</evidence>